<sequence>MLLFTPPLLLLVTFLATASAATLTPRHDSSSRTKISYGNYTVPSRSHHNGMLHFRSEAPLAPPCTNCAVTFMQAALAYTGDGRTADAATGMWMHHVVFVNTAREDSVCGGEEKERFFASGNERGAIDFGESEVGGAGYFFEDGDEVMFGGELMNMGEEEVEVEVSVTWGFVQEPEEEGMRRVTPYWLDIGGCGSSEKPAANESYFSYASPTMTSDFAGKIVFIGTHLHDGGEKLEVLRNGQAVCSSVPEYTSEHISSMPFCVDAGDVRKGDEWRVKADYDTYSYAPMVNEDGSLEPVMGIALAYVLKSDDDDVSAPHKRKGRGNGWVIAFFILIALAVMGGVGYVLWNRRRVAVWPRWASGRAREGRYSSLDGPGRAEGEGEGLVGGEEEEDEENVWARQTRGSVRLPGGNGRL</sequence>
<accession>A0A6A6CRC7</accession>
<dbReference type="Proteomes" id="UP000799537">
    <property type="component" value="Unassembled WGS sequence"/>
</dbReference>
<protein>
    <submittedName>
        <fullName evidence="4">Uncharacterized protein</fullName>
    </submittedName>
</protein>
<evidence type="ECO:0000256" key="3">
    <source>
        <dbReference type="SAM" id="SignalP"/>
    </source>
</evidence>
<dbReference type="EMBL" id="ML993587">
    <property type="protein sequence ID" value="KAF2169714.1"/>
    <property type="molecule type" value="Genomic_DNA"/>
</dbReference>
<feature type="signal peptide" evidence="3">
    <location>
        <begin position="1"/>
        <end position="20"/>
    </location>
</feature>
<evidence type="ECO:0000256" key="1">
    <source>
        <dbReference type="SAM" id="MobiDB-lite"/>
    </source>
</evidence>
<keyword evidence="3" id="KW-0732">Signal</keyword>
<evidence type="ECO:0000313" key="4">
    <source>
        <dbReference type="EMBL" id="KAF2169714.1"/>
    </source>
</evidence>
<keyword evidence="2" id="KW-0472">Membrane</keyword>
<dbReference type="AlphaFoldDB" id="A0A6A6CRC7"/>
<dbReference type="GeneID" id="54565291"/>
<feature type="region of interest" description="Disordered" evidence="1">
    <location>
        <begin position="365"/>
        <end position="414"/>
    </location>
</feature>
<dbReference type="RefSeq" id="XP_033670603.1">
    <property type="nucleotide sequence ID" value="XM_033812019.1"/>
</dbReference>
<evidence type="ECO:0000313" key="5">
    <source>
        <dbReference type="Proteomes" id="UP000799537"/>
    </source>
</evidence>
<organism evidence="4 5">
    <name type="scientific">Zasmidium cellare ATCC 36951</name>
    <dbReference type="NCBI Taxonomy" id="1080233"/>
    <lineage>
        <taxon>Eukaryota</taxon>
        <taxon>Fungi</taxon>
        <taxon>Dikarya</taxon>
        <taxon>Ascomycota</taxon>
        <taxon>Pezizomycotina</taxon>
        <taxon>Dothideomycetes</taxon>
        <taxon>Dothideomycetidae</taxon>
        <taxon>Mycosphaerellales</taxon>
        <taxon>Mycosphaerellaceae</taxon>
        <taxon>Zasmidium</taxon>
    </lineage>
</organism>
<dbReference type="OrthoDB" id="4142625at2759"/>
<keyword evidence="2" id="KW-1133">Transmembrane helix</keyword>
<keyword evidence="5" id="KW-1185">Reference proteome</keyword>
<keyword evidence="2" id="KW-0812">Transmembrane</keyword>
<reference evidence="4" key="1">
    <citation type="journal article" date="2020" name="Stud. Mycol.">
        <title>101 Dothideomycetes genomes: a test case for predicting lifestyles and emergence of pathogens.</title>
        <authorList>
            <person name="Haridas S."/>
            <person name="Albert R."/>
            <person name="Binder M."/>
            <person name="Bloem J."/>
            <person name="Labutti K."/>
            <person name="Salamov A."/>
            <person name="Andreopoulos B."/>
            <person name="Baker S."/>
            <person name="Barry K."/>
            <person name="Bills G."/>
            <person name="Bluhm B."/>
            <person name="Cannon C."/>
            <person name="Castanera R."/>
            <person name="Culley D."/>
            <person name="Daum C."/>
            <person name="Ezra D."/>
            <person name="Gonzalez J."/>
            <person name="Henrissat B."/>
            <person name="Kuo A."/>
            <person name="Liang C."/>
            <person name="Lipzen A."/>
            <person name="Lutzoni F."/>
            <person name="Magnuson J."/>
            <person name="Mondo S."/>
            <person name="Nolan M."/>
            <person name="Ohm R."/>
            <person name="Pangilinan J."/>
            <person name="Park H.-J."/>
            <person name="Ramirez L."/>
            <person name="Alfaro M."/>
            <person name="Sun H."/>
            <person name="Tritt A."/>
            <person name="Yoshinaga Y."/>
            <person name="Zwiers L.-H."/>
            <person name="Turgeon B."/>
            <person name="Goodwin S."/>
            <person name="Spatafora J."/>
            <person name="Crous P."/>
            <person name="Grigoriev I."/>
        </authorList>
    </citation>
    <scope>NUCLEOTIDE SEQUENCE</scope>
    <source>
        <strain evidence="4">ATCC 36951</strain>
    </source>
</reference>
<name>A0A6A6CRC7_ZASCE</name>
<proteinExistence type="predicted"/>
<evidence type="ECO:0000256" key="2">
    <source>
        <dbReference type="SAM" id="Phobius"/>
    </source>
</evidence>
<gene>
    <name evidence="4" type="ORF">M409DRAFT_52226</name>
</gene>
<feature type="transmembrane region" description="Helical" evidence="2">
    <location>
        <begin position="326"/>
        <end position="347"/>
    </location>
</feature>
<feature type="chain" id="PRO_5025661933" evidence="3">
    <location>
        <begin position="21"/>
        <end position="414"/>
    </location>
</feature>